<reference evidence="3" key="1">
    <citation type="submission" date="2022-07" db="EMBL/GenBank/DDBJ databases">
        <title>Phylogenomic reconstructions and comparative analyses of Kickxellomycotina fungi.</title>
        <authorList>
            <person name="Reynolds N.K."/>
            <person name="Stajich J.E."/>
            <person name="Barry K."/>
            <person name="Grigoriev I.V."/>
            <person name="Crous P."/>
            <person name="Smith M.E."/>
        </authorList>
    </citation>
    <scope>NUCLEOTIDE SEQUENCE</scope>
    <source>
        <strain evidence="3">RSA 476</strain>
    </source>
</reference>
<dbReference type="InterPro" id="IPR012337">
    <property type="entry name" value="RNaseH-like_sf"/>
</dbReference>
<evidence type="ECO:0000313" key="3">
    <source>
        <dbReference type="EMBL" id="KAJ2864413.1"/>
    </source>
</evidence>
<dbReference type="Gene3D" id="3.30.420.10">
    <property type="entry name" value="Ribonuclease H-like superfamily/Ribonuclease H"/>
    <property type="match status" value="1"/>
</dbReference>
<dbReference type="PROSITE" id="PS50822">
    <property type="entry name" value="PIWI"/>
    <property type="match status" value="1"/>
</dbReference>
<dbReference type="EMBL" id="JANBUY010000088">
    <property type="protein sequence ID" value="KAJ2864413.1"/>
    <property type="molecule type" value="Genomic_DNA"/>
</dbReference>
<dbReference type="InterPro" id="IPR003165">
    <property type="entry name" value="Piwi"/>
</dbReference>
<dbReference type="SMART" id="SM00950">
    <property type="entry name" value="Piwi"/>
    <property type="match status" value="1"/>
</dbReference>
<evidence type="ECO:0000313" key="4">
    <source>
        <dbReference type="Proteomes" id="UP001140074"/>
    </source>
</evidence>
<dbReference type="InterPro" id="IPR032472">
    <property type="entry name" value="ArgoL2"/>
</dbReference>
<evidence type="ECO:0000256" key="1">
    <source>
        <dbReference type="SAM" id="MobiDB-lite"/>
    </source>
</evidence>
<gene>
    <name evidence="3" type="ORF">GGH94_002918</name>
</gene>
<dbReference type="SUPFAM" id="SSF53098">
    <property type="entry name" value="Ribonuclease H-like"/>
    <property type="match status" value="1"/>
</dbReference>
<dbReference type="GO" id="GO:0003676">
    <property type="term" value="F:nucleic acid binding"/>
    <property type="evidence" value="ECO:0007669"/>
    <property type="project" value="InterPro"/>
</dbReference>
<name>A0A9W8IL12_9FUNG</name>
<dbReference type="SUPFAM" id="SSF101690">
    <property type="entry name" value="PAZ domain"/>
    <property type="match status" value="1"/>
</dbReference>
<evidence type="ECO:0000259" key="2">
    <source>
        <dbReference type="PROSITE" id="PS50822"/>
    </source>
</evidence>
<dbReference type="Proteomes" id="UP001140074">
    <property type="component" value="Unassembled WGS sequence"/>
</dbReference>
<keyword evidence="4" id="KW-1185">Reference proteome</keyword>
<dbReference type="PANTHER" id="PTHR22891">
    <property type="entry name" value="EUKARYOTIC TRANSLATION INITIATION FACTOR 2C"/>
    <property type="match status" value="1"/>
</dbReference>
<comment type="caution">
    <text evidence="3">The sequence shown here is derived from an EMBL/GenBank/DDBJ whole genome shotgun (WGS) entry which is preliminary data.</text>
</comment>
<dbReference type="Pfam" id="PF16487">
    <property type="entry name" value="ArgoMid"/>
    <property type="match status" value="1"/>
</dbReference>
<organism evidence="3 4">
    <name type="scientific">Coemansia aciculifera</name>
    <dbReference type="NCBI Taxonomy" id="417176"/>
    <lineage>
        <taxon>Eukaryota</taxon>
        <taxon>Fungi</taxon>
        <taxon>Fungi incertae sedis</taxon>
        <taxon>Zoopagomycota</taxon>
        <taxon>Kickxellomycotina</taxon>
        <taxon>Kickxellomycetes</taxon>
        <taxon>Kickxellales</taxon>
        <taxon>Kickxellaceae</taxon>
        <taxon>Coemansia</taxon>
    </lineage>
</organism>
<feature type="domain" description="Piwi" evidence="2">
    <location>
        <begin position="517"/>
        <end position="810"/>
    </location>
</feature>
<proteinExistence type="predicted"/>
<dbReference type="Gene3D" id="3.40.50.2300">
    <property type="match status" value="1"/>
</dbReference>
<dbReference type="Pfam" id="PF16488">
    <property type="entry name" value="ArgoL2"/>
    <property type="match status" value="1"/>
</dbReference>
<feature type="region of interest" description="Disordered" evidence="1">
    <location>
        <begin position="1"/>
        <end position="26"/>
    </location>
</feature>
<dbReference type="InterPro" id="IPR036085">
    <property type="entry name" value="PAZ_dom_sf"/>
</dbReference>
<dbReference type="Pfam" id="PF16486">
    <property type="entry name" value="ArgoN"/>
    <property type="match status" value="1"/>
</dbReference>
<dbReference type="InterPro" id="IPR036397">
    <property type="entry name" value="RNaseH_sf"/>
</dbReference>
<dbReference type="Pfam" id="PF02171">
    <property type="entry name" value="Piwi"/>
    <property type="match status" value="1"/>
</dbReference>
<accession>A0A9W8IL12</accession>
<protein>
    <recommendedName>
        <fullName evidence="2">Piwi domain-containing protein</fullName>
    </recommendedName>
</protein>
<dbReference type="InterPro" id="IPR032473">
    <property type="entry name" value="Argonaute_Mid_dom"/>
</dbReference>
<dbReference type="InterPro" id="IPR032474">
    <property type="entry name" value="Argonaute_N"/>
</dbReference>
<sequence>MEPPPFNEELSKYPPQPKDSGQNAGTKVQTNYSRVELSGKHLYVYHVSIVNLDAHSSTRGQGGDQQVTEPLVRSEVFAQAQSGSVLSKKYIYFDGKDYAYSPKPLHKHWAEPADELKVTLVHSSSFLEFPCQFEVKVRALRKYDTKELQKYCDGDTRVPDSYIQGFMYAVDAIVRSCPKPQFEDLGGRHLANHRPVVTPWGYDIWWEYRLTMRPGQGALFVNIGAKSVPVINVTTNLADLSRLFFEKKVAMLQRKNKAGLEFKDWTSFEPVVRGLQVVEGLSLVGLSGLSTMSAAQMTVDGESLASYYRRKFGQDIGDPSIPCAIAADKRPIPLSLCLLPAGKRQIQAVVGPWQRDDFFKSSAVPPEHRQAVLAHGMRLLAQDDSPDLKAFGIKITPTLESVSARVLDPPRIMLRKHTAKAEPVEMREGRWEMGGKRVVEASQLRSWCVLVFGHQMGMPPALLRTFINQYVKICVELGIDIQQTSPPIKYATAWNDIERVMTEAKQLSETHGHRSQLVLCILPFNSVSLYGEIKRVAMTIVGVQTQCVQSSNVRSHNPKLLTSIALKTNVKLGGFTADLHADDLPGLSQIPTMILSADVNHTTEAGGMSVAAILSSTDVHARRFAGAVLQHPQRMEYIENFDTVIRQSLRLFHRSTGGVKPQRIIYYRDGVNDAQMQAVKQIELAAIYRGCQLIDPQYRPLVTLVLIRKRHHSRFLLDSGNCEPGTCVSGGVVSPAVFSFYLLAHRSPFGVSKPAYYLVLHDDNKFDAEDLKRLTYSLSYMYPIVTRSVTMPAALYYAHRLTGKGRLQLNRAFNTLPHFTKTPDKELSYLVPVHEALRDTMYFM</sequence>
<dbReference type="AlphaFoldDB" id="A0A9W8IL12"/>